<dbReference type="OrthoDB" id="10257284at2759"/>
<accession>Q9BL40</accession>
<dbReference type="InterPro" id="IPR000560">
    <property type="entry name" value="His_Pase_clade-2"/>
</dbReference>
<dbReference type="PaxDb" id="6239-Y71H2AM.16"/>
<dbReference type="AGR" id="WB:WBGene00022181"/>
<evidence type="ECO:0000256" key="2">
    <source>
        <dbReference type="ARBA" id="ARBA00005375"/>
    </source>
</evidence>
<dbReference type="GO" id="GO:0003993">
    <property type="term" value="F:acid phosphatase activity"/>
    <property type="evidence" value="ECO:0007669"/>
    <property type="project" value="UniProtKB-EC"/>
</dbReference>
<dbReference type="SMR" id="Q9BL40"/>
<keyword evidence="5" id="KW-1185">Reference proteome</keyword>
<evidence type="ECO:0000256" key="3">
    <source>
        <dbReference type="SAM" id="SignalP"/>
    </source>
</evidence>
<dbReference type="InParanoid" id="Q9BL40"/>
<evidence type="ECO:0000313" key="5">
    <source>
        <dbReference type="Proteomes" id="UP000001940"/>
    </source>
</evidence>
<keyword evidence="3" id="KW-0732">Signal</keyword>
<feature type="signal peptide" evidence="3">
    <location>
        <begin position="1"/>
        <end position="15"/>
    </location>
</feature>
<dbReference type="OMA" id="YATHDAT"/>
<dbReference type="KEGG" id="cel:CELE_Y71H2AM.16"/>
<dbReference type="SUPFAM" id="SSF53254">
    <property type="entry name" value="Phosphoglycerate mutase-like"/>
    <property type="match status" value="1"/>
</dbReference>
<gene>
    <name evidence="4 6" type="primary">pho-9</name>
    <name evidence="4" type="ORF">CELE_Y71H2AM.16</name>
    <name evidence="6" type="ORF">Y71H2AM.16</name>
</gene>
<evidence type="ECO:0000313" key="6">
    <source>
        <dbReference type="WormBase" id="Y71H2AM.16"/>
    </source>
</evidence>
<dbReference type="HOGENOM" id="CLU_030431_1_1_1"/>
<reference evidence="4 5" key="1">
    <citation type="journal article" date="1998" name="Science">
        <title>Genome sequence of the nematode C. elegans: a platform for investigating biology.</title>
        <authorList>
            <consortium name="The C. elegans sequencing consortium"/>
            <person name="Sulson J.E."/>
            <person name="Waterston R."/>
        </authorList>
    </citation>
    <scope>NUCLEOTIDE SEQUENCE [LARGE SCALE GENOMIC DNA]</scope>
    <source>
        <strain evidence="4 5">Bristol N2</strain>
    </source>
</reference>
<protein>
    <submittedName>
        <fullName evidence="4">Intestinal acid PHOsphatase</fullName>
    </submittedName>
</protein>
<dbReference type="Pfam" id="PF00328">
    <property type="entry name" value="His_Phos_2"/>
    <property type="match status" value="1"/>
</dbReference>
<dbReference type="InterPro" id="IPR050645">
    <property type="entry name" value="Histidine_acid_phosphatase"/>
</dbReference>
<dbReference type="STRING" id="6239.Y71H2AM.16.1"/>
<dbReference type="Proteomes" id="UP000001940">
    <property type="component" value="Chromosome III"/>
</dbReference>
<dbReference type="PhylomeDB" id="Q9BL40"/>
<sequence>MIYRLLFLYFSVVHAELEMVQVLVRHGDRAPSFTYPLDEFNVAEHFPRGYSQLTQRGFRQAKEVGVFLRNQYKDLIDGFDRKETLIRSSDKDRCIETAMGITQTLFPDDIVPVHTYSHYKHDLLLKPNSVRCRRVDELVNADKSWLSAQVDIEHRDLFSLLSQKTGWHVTGSKISDVFNVLYRKHANGVAQPDWVNHVLANVTELKRQYRSIQFNSDEKSKMRTGYLLGQITKDMVHREETGRKMIVYATHDATVTSMMYSLGVSDHQLIPYTAALIVELHRLNGKSFVKILNRSSPESAPRELRLPGCDVLCPMETYQEFVSTRIISNKEEHDVICQNFEAPEIELPSQELPKNLPEEDHLFSTLITVGSLSYDLYANLKAKN</sequence>
<name>Q9BL40_CAEEL</name>
<dbReference type="AlphaFoldDB" id="Q9BL40"/>
<dbReference type="GeneID" id="190610"/>
<comment type="similarity">
    <text evidence="2">Belongs to the histidine acid phosphatase family.</text>
</comment>
<dbReference type="EMBL" id="BX284603">
    <property type="protein sequence ID" value="CCD73869.2"/>
    <property type="molecule type" value="Genomic_DNA"/>
</dbReference>
<proteinExistence type="inferred from homology"/>
<feature type="chain" id="PRO_5013334260" evidence="3">
    <location>
        <begin position="16"/>
        <end position="384"/>
    </location>
</feature>
<dbReference type="Reactome" id="R-CEL-6798695">
    <property type="pathway name" value="Neutrophil degranulation"/>
</dbReference>
<dbReference type="InterPro" id="IPR033379">
    <property type="entry name" value="Acid_Pase_AS"/>
</dbReference>
<dbReference type="InterPro" id="IPR029033">
    <property type="entry name" value="His_PPase_superfam"/>
</dbReference>
<dbReference type="PANTHER" id="PTHR11567">
    <property type="entry name" value="ACID PHOSPHATASE-RELATED"/>
    <property type="match status" value="1"/>
</dbReference>
<dbReference type="Gene3D" id="3.40.50.1240">
    <property type="entry name" value="Phosphoglycerate mutase-like"/>
    <property type="match status" value="1"/>
</dbReference>
<evidence type="ECO:0000256" key="1">
    <source>
        <dbReference type="ARBA" id="ARBA00000032"/>
    </source>
</evidence>
<dbReference type="UCSC" id="Y71H2AM.16">
    <property type="organism name" value="c. elegans"/>
</dbReference>
<dbReference type="WormBase" id="Y71H2AM.16">
    <property type="protein sequence ID" value="CE47330"/>
    <property type="gene ID" value="WBGene00022181"/>
    <property type="gene designation" value="pho-9"/>
</dbReference>
<dbReference type="eggNOG" id="KOG3720">
    <property type="taxonomic scope" value="Eukaryota"/>
</dbReference>
<organism evidence="4 5">
    <name type="scientific">Caenorhabditis elegans</name>
    <dbReference type="NCBI Taxonomy" id="6239"/>
    <lineage>
        <taxon>Eukaryota</taxon>
        <taxon>Metazoa</taxon>
        <taxon>Ecdysozoa</taxon>
        <taxon>Nematoda</taxon>
        <taxon>Chromadorea</taxon>
        <taxon>Rhabditida</taxon>
        <taxon>Rhabditina</taxon>
        <taxon>Rhabditomorpha</taxon>
        <taxon>Rhabditoidea</taxon>
        <taxon>Rhabditidae</taxon>
        <taxon>Peloderinae</taxon>
        <taxon>Caenorhabditis</taxon>
    </lineage>
</organism>
<evidence type="ECO:0000313" key="4">
    <source>
        <dbReference type="EMBL" id="CCD73869.2"/>
    </source>
</evidence>
<dbReference type="CDD" id="cd07061">
    <property type="entry name" value="HP_HAP_like"/>
    <property type="match status" value="1"/>
</dbReference>
<dbReference type="Bgee" id="WBGene00022181">
    <property type="expression patterns" value="Expressed in larva and 3 other cell types or tissues"/>
</dbReference>
<dbReference type="RefSeq" id="NP_497612.2">
    <property type="nucleotide sequence ID" value="NM_065211.6"/>
</dbReference>
<dbReference type="GO" id="GO:0016791">
    <property type="term" value="F:phosphatase activity"/>
    <property type="evidence" value="ECO:0000318"/>
    <property type="project" value="GO_Central"/>
</dbReference>
<dbReference type="PROSITE" id="PS00778">
    <property type="entry name" value="HIS_ACID_PHOSPHAT_2"/>
    <property type="match status" value="1"/>
</dbReference>
<comment type="catalytic activity">
    <reaction evidence="1">
        <text>a phosphate monoester + H2O = an alcohol + phosphate</text>
        <dbReference type="Rhea" id="RHEA:15017"/>
        <dbReference type="ChEBI" id="CHEBI:15377"/>
        <dbReference type="ChEBI" id="CHEBI:30879"/>
        <dbReference type="ChEBI" id="CHEBI:43474"/>
        <dbReference type="ChEBI" id="CHEBI:67140"/>
        <dbReference type="EC" id="3.1.3.2"/>
    </reaction>
</comment>
<dbReference type="PANTHER" id="PTHR11567:SF138">
    <property type="entry name" value="INTESTINAL ACID PHOSPHATASE"/>
    <property type="match status" value="1"/>
</dbReference>
<dbReference type="CTD" id="190610"/>
<dbReference type="PROSITE" id="PS00616">
    <property type="entry name" value="HIS_ACID_PHOSPHAT_1"/>
    <property type="match status" value="1"/>
</dbReference>